<feature type="domain" description="HNH nuclease" evidence="2">
    <location>
        <begin position="483"/>
        <end position="535"/>
    </location>
</feature>
<dbReference type="InterPro" id="IPR003870">
    <property type="entry name" value="DUF222"/>
</dbReference>
<dbReference type="AlphaFoldDB" id="A0A8J3ULS4"/>
<comment type="caution">
    <text evidence="3">The sequence shown here is derived from an EMBL/GenBank/DDBJ whole genome shotgun (WGS) entry which is preliminary data.</text>
</comment>
<dbReference type="InterPro" id="IPR003615">
    <property type="entry name" value="HNH_nuc"/>
</dbReference>
<organism evidence="3 4">
    <name type="scientific">Planotetraspora silvatica</name>
    <dbReference type="NCBI Taxonomy" id="234614"/>
    <lineage>
        <taxon>Bacteria</taxon>
        <taxon>Bacillati</taxon>
        <taxon>Actinomycetota</taxon>
        <taxon>Actinomycetes</taxon>
        <taxon>Streptosporangiales</taxon>
        <taxon>Streptosporangiaceae</taxon>
        <taxon>Planotetraspora</taxon>
    </lineage>
</organism>
<accession>A0A8J3ULS4</accession>
<evidence type="ECO:0000259" key="2">
    <source>
        <dbReference type="SMART" id="SM00507"/>
    </source>
</evidence>
<sequence>MSGEGQATTVVPPEDVSWWADEELLGEWPDRTTGPEDPLDAAPAWLIAVAEAADRAAGTAPRSQLCVEPFAEVAGVAPGGRAAAAVERAVPRLPALPDAHVLDVLAAARRLASWAEAVQVMAAAELHGRPVRDEIGRALDAGRDLVELNQACVVEEIAAKLRVTSGSAAHLVSLGRALSSRFPEMGALLAAGVVDVPKVLALVQGTALLDEERARAVQAEVVGVAGELTSARLRARVNRLALQADPELAERKRREAENRAHVRVWRNQEDGTATLALMGSPVAWALAASDRVDALARAAKEAGDARPLARLRLITAYALLLGRDPDGGPGGRGSDGERPPDDEEVPWPSEPMPDAPSAAGLPDAGVRAEGPTRLDEVVGRAGEVPVRRTHWLAVPYASMKGDADLPGELQGFGLVTVAQARDLARDARRWVAVRDVDGQIILHGEIAVRAGPDHDAPGSALEKAVEEADRIPPPEPGYRPSARLDLKVRARDGTCRAPSCNHSAWTADVDHTRAYDQGGPTAYGNLAVLHRRHHRIKGTVPGVRVRQIRPGRLLWTARTGDTYLT</sequence>
<dbReference type="CDD" id="cd00085">
    <property type="entry name" value="HNHc"/>
    <property type="match status" value="1"/>
</dbReference>
<evidence type="ECO:0000313" key="4">
    <source>
        <dbReference type="Proteomes" id="UP000644610"/>
    </source>
</evidence>
<gene>
    <name evidence="3" type="ORF">Psi02_25160</name>
</gene>
<name>A0A8J3ULS4_9ACTN</name>
<dbReference type="EMBL" id="BOOQ01000014">
    <property type="protein sequence ID" value="GII46092.1"/>
    <property type="molecule type" value="Genomic_DNA"/>
</dbReference>
<evidence type="ECO:0000256" key="1">
    <source>
        <dbReference type="SAM" id="MobiDB-lite"/>
    </source>
</evidence>
<protein>
    <recommendedName>
        <fullName evidence="2">HNH nuclease domain-containing protein</fullName>
    </recommendedName>
</protein>
<evidence type="ECO:0000313" key="3">
    <source>
        <dbReference type="EMBL" id="GII46092.1"/>
    </source>
</evidence>
<feature type="region of interest" description="Disordered" evidence="1">
    <location>
        <begin position="324"/>
        <end position="367"/>
    </location>
</feature>
<dbReference type="SMART" id="SM00507">
    <property type="entry name" value="HNHc"/>
    <property type="match status" value="1"/>
</dbReference>
<dbReference type="Pfam" id="PF02720">
    <property type="entry name" value="DUF222"/>
    <property type="match status" value="1"/>
</dbReference>
<keyword evidence="4" id="KW-1185">Reference proteome</keyword>
<dbReference type="RefSeq" id="WP_203973665.1">
    <property type="nucleotide sequence ID" value="NZ_BAAAKY010000049.1"/>
</dbReference>
<proteinExistence type="predicted"/>
<dbReference type="Proteomes" id="UP000644610">
    <property type="component" value="Unassembled WGS sequence"/>
</dbReference>
<reference evidence="3" key="1">
    <citation type="submission" date="2021-01" db="EMBL/GenBank/DDBJ databases">
        <title>Whole genome shotgun sequence of Planotetraspora silvatica NBRC 100141.</title>
        <authorList>
            <person name="Komaki H."/>
            <person name="Tamura T."/>
        </authorList>
    </citation>
    <scope>NUCLEOTIDE SEQUENCE</scope>
    <source>
        <strain evidence="3">NBRC 100141</strain>
    </source>
</reference>